<dbReference type="EMBL" id="CAJMWR010004084">
    <property type="protein sequence ID" value="CAE6482789.1"/>
    <property type="molecule type" value="Genomic_DNA"/>
</dbReference>
<reference evidence="2" key="1">
    <citation type="submission" date="2021-01" db="EMBL/GenBank/DDBJ databases">
        <authorList>
            <person name="Kaushik A."/>
        </authorList>
    </citation>
    <scope>NUCLEOTIDE SEQUENCE</scope>
    <source>
        <strain evidence="2">AG1-1A</strain>
    </source>
</reference>
<keyword evidence="1" id="KW-0732">Signal</keyword>
<sequence>MRILNYVLIATVYRYSLSATALYPIEEQSSIENHWVAYISHAFEVIGPFPQEAREQHFLNPGYPLKSEIVFPLDYTHAYTSHLADNGFVHWTNHTAAIARASSGDSDHKKLESIHYSIRFPGIRWDSIRHTEGWSGLQHHALLHTTIRLTSALSHNPLSLSRPTYLVLTASQCSYIAILNSRHGPLNPRWHACNIYDTADMPPVRVPLKAYFDHEAANISATDFAINGMELDVLISLDYEIRLFGDPTVSSDGTTPVVEVDISVKVEQTGDQNVPDIHNNALDSPSLEPNQLRLSNAQVNPHTPCMQINAKTHVFPHFIDGWAYGDAAGIEVTSCSEEYWSIGGTPRFIDTWVTDEIRVEMIEPIRLAPSQTRLVSMNLVQEKPLLAPAGFLTLELSLHLDIHSSRTPHKLLITIPIQNHPSLCELSEDTEGLLLTYRSVSGTPASAVVIPPPNKTHHITTQSRILLALHGAGVMHTHPFWISALPRPEHAWVLVVQGLTPWGLDWREASRADVCAALRALVLKLVGVWHEDDYCTAHDLATEITVPKPPGVPVKTIPVVAIGHSNGGQGALHLASAFPDCIPALIPAAGYTSARLYVPTQASRGSLFADAALQSILRASLQGQDGDIIAGNLALSRVHLVHGGSDENVPVWHSRERMALIKMWNPDADVNMTEIPGKPHFWDTVFKEEPVSSAIQDLVSSPYAASNKIETDFTLTVAWPSESGSMRGWRIRKAKVPGRLSRIHVSGSSIQTTNVHTFSVELSKSQLKDGDVIEVDSQRIKVPRQSSFWLSYEKDNQWEIVHTAKSYHYGSLSSALTSAMPIALVIPAREGDYYQTIALRIAHSLYTYLKLDCTILRDSELQGRVLEGRSVVVIGGHHNKYGMAVRSSPLRILPDGSIVIGQKRYNINGVGALSFHKDHVYMDALDLSGYERILRAFPLRTGVPGPEWMIIGPESDTKGFGGILATGFWDRDGELSESMSYFS</sequence>
<dbReference type="InterPro" id="IPR050955">
    <property type="entry name" value="Plant_Biomass_Hydrol_Est"/>
</dbReference>
<organism evidence="2 3">
    <name type="scientific">Rhizoctonia solani</name>
    <dbReference type="NCBI Taxonomy" id="456999"/>
    <lineage>
        <taxon>Eukaryota</taxon>
        <taxon>Fungi</taxon>
        <taxon>Dikarya</taxon>
        <taxon>Basidiomycota</taxon>
        <taxon>Agaricomycotina</taxon>
        <taxon>Agaricomycetes</taxon>
        <taxon>Cantharellales</taxon>
        <taxon>Ceratobasidiaceae</taxon>
        <taxon>Rhizoctonia</taxon>
    </lineage>
</organism>
<proteinExistence type="predicted"/>
<dbReference type="PANTHER" id="PTHR43037:SF4">
    <property type="entry name" value="PEPTIDASE S9 PROLYL OLIGOPEPTIDASE CATALYTIC DOMAIN-CONTAINING PROTEIN"/>
    <property type="match status" value="1"/>
</dbReference>
<protein>
    <submittedName>
        <fullName evidence="2">Uncharacterized protein</fullName>
    </submittedName>
</protein>
<evidence type="ECO:0000313" key="2">
    <source>
        <dbReference type="EMBL" id="CAE6482789.1"/>
    </source>
</evidence>
<accession>A0A8H3H526</accession>
<dbReference type="AlphaFoldDB" id="A0A8H3H526"/>
<dbReference type="Gene3D" id="3.40.50.1820">
    <property type="entry name" value="alpha/beta hydrolase"/>
    <property type="match status" value="1"/>
</dbReference>
<comment type="caution">
    <text evidence="2">The sequence shown here is derived from an EMBL/GenBank/DDBJ whole genome shotgun (WGS) entry which is preliminary data.</text>
</comment>
<evidence type="ECO:0000313" key="3">
    <source>
        <dbReference type="Proteomes" id="UP000663840"/>
    </source>
</evidence>
<dbReference type="PANTHER" id="PTHR43037">
    <property type="entry name" value="UNNAMED PRODUCT-RELATED"/>
    <property type="match status" value="1"/>
</dbReference>
<gene>
    <name evidence="2" type="ORF">RDB_LOCUS136625</name>
</gene>
<dbReference type="InterPro" id="IPR029058">
    <property type="entry name" value="AB_hydrolase_fold"/>
</dbReference>
<dbReference type="SUPFAM" id="SSF53474">
    <property type="entry name" value="alpha/beta-Hydrolases"/>
    <property type="match status" value="1"/>
</dbReference>
<name>A0A8H3H526_9AGAM</name>
<evidence type="ECO:0000256" key="1">
    <source>
        <dbReference type="ARBA" id="ARBA00022729"/>
    </source>
</evidence>
<dbReference type="Proteomes" id="UP000663840">
    <property type="component" value="Unassembled WGS sequence"/>
</dbReference>